<dbReference type="InterPro" id="IPR037401">
    <property type="entry name" value="SnoaL-like"/>
</dbReference>
<feature type="domain" description="SnoaL-like" evidence="2">
    <location>
        <begin position="61"/>
        <end position="170"/>
    </location>
</feature>
<accession>A0ABR0DZF5</accession>
<comment type="caution">
    <text evidence="3">The sequence shown here is derived from an EMBL/GenBank/DDBJ whole genome shotgun (WGS) entry which is preliminary data.</text>
</comment>
<feature type="signal peptide" evidence="1">
    <location>
        <begin position="1"/>
        <end position="16"/>
    </location>
</feature>
<dbReference type="EMBL" id="JAXOVC010000014">
    <property type="protein sequence ID" value="KAK4494522.1"/>
    <property type="molecule type" value="Genomic_DNA"/>
</dbReference>
<evidence type="ECO:0000313" key="4">
    <source>
        <dbReference type="Proteomes" id="UP001305779"/>
    </source>
</evidence>
<gene>
    <name evidence="3" type="ORF">PRZ48_014820</name>
</gene>
<dbReference type="Gene3D" id="3.10.450.50">
    <property type="match status" value="1"/>
</dbReference>
<name>A0ABR0DZF5_ZASCE</name>
<dbReference type="SUPFAM" id="SSF54427">
    <property type="entry name" value="NTF2-like"/>
    <property type="match status" value="1"/>
</dbReference>
<dbReference type="Pfam" id="PF13577">
    <property type="entry name" value="SnoaL_4"/>
    <property type="match status" value="1"/>
</dbReference>
<proteinExistence type="predicted"/>
<evidence type="ECO:0000256" key="1">
    <source>
        <dbReference type="SAM" id="SignalP"/>
    </source>
</evidence>
<keyword evidence="1" id="KW-0732">Signal</keyword>
<dbReference type="InterPro" id="IPR032710">
    <property type="entry name" value="NTF2-like_dom_sf"/>
</dbReference>
<evidence type="ECO:0000313" key="3">
    <source>
        <dbReference type="EMBL" id="KAK4494522.1"/>
    </source>
</evidence>
<dbReference type="Proteomes" id="UP001305779">
    <property type="component" value="Unassembled WGS sequence"/>
</dbReference>
<sequence length="175" mass="18940">MQSLLYLSSLFYVAHSVTPQAYDGHAGFSYHLPPSLGNVPLAALPLAFAPSEKPQDVVLLEEIRNTLGLYPLYIDSKAFENLSLVFLANARANYSSPGLTDLSPLSTIETGLENSPAKVTTHHSLGTQVIELFGGSTARSVTYVTASHFGIGQYEGQLATAYGQYRDVLSFQRVL</sequence>
<evidence type="ECO:0000259" key="2">
    <source>
        <dbReference type="Pfam" id="PF13577"/>
    </source>
</evidence>
<organism evidence="3 4">
    <name type="scientific">Zasmidium cellare</name>
    <name type="common">Wine cellar mold</name>
    <name type="synonym">Racodium cellare</name>
    <dbReference type="NCBI Taxonomy" id="395010"/>
    <lineage>
        <taxon>Eukaryota</taxon>
        <taxon>Fungi</taxon>
        <taxon>Dikarya</taxon>
        <taxon>Ascomycota</taxon>
        <taxon>Pezizomycotina</taxon>
        <taxon>Dothideomycetes</taxon>
        <taxon>Dothideomycetidae</taxon>
        <taxon>Mycosphaerellales</taxon>
        <taxon>Mycosphaerellaceae</taxon>
        <taxon>Zasmidium</taxon>
    </lineage>
</organism>
<feature type="chain" id="PRO_5046813724" description="SnoaL-like domain-containing protein" evidence="1">
    <location>
        <begin position="17"/>
        <end position="175"/>
    </location>
</feature>
<reference evidence="3 4" key="1">
    <citation type="journal article" date="2023" name="G3 (Bethesda)">
        <title>A chromosome-level genome assembly of Zasmidium syzygii isolated from banana leaves.</title>
        <authorList>
            <person name="van Westerhoven A.C."/>
            <person name="Mehrabi R."/>
            <person name="Talebi R."/>
            <person name="Steentjes M.B.F."/>
            <person name="Corcolon B."/>
            <person name="Chong P.A."/>
            <person name="Kema G.H.J."/>
            <person name="Seidl M.F."/>
        </authorList>
    </citation>
    <scope>NUCLEOTIDE SEQUENCE [LARGE SCALE GENOMIC DNA]</scope>
    <source>
        <strain evidence="3 4">P124</strain>
    </source>
</reference>
<keyword evidence="4" id="KW-1185">Reference proteome</keyword>
<protein>
    <recommendedName>
        <fullName evidence="2">SnoaL-like domain-containing protein</fullName>
    </recommendedName>
</protein>